<dbReference type="CDD" id="cd12281">
    <property type="entry name" value="RRM1_TatSF1_like"/>
    <property type="match status" value="1"/>
</dbReference>
<evidence type="ECO:0000256" key="5">
    <source>
        <dbReference type="ARBA" id="ARBA00023187"/>
    </source>
</evidence>
<reference evidence="9" key="2">
    <citation type="submission" date="2023-07" db="EMBL/GenBank/DDBJ databases">
        <authorList>
            <consortium name="Lawrence Berkeley National Laboratory"/>
            <person name="Haridas S."/>
            <person name="Hensen N."/>
            <person name="Bonometti L."/>
            <person name="Westerberg I."/>
            <person name="Brannstrom I.O."/>
            <person name="Guillou S."/>
            <person name="Cros-Aarteil S."/>
            <person name="Calhoun S."/>
            <person name="Kuo A."/>
            <person name="Mondo S."/>
            <person name="Pangilinan J."/>
            <person name="Riley R."/>
            <person name="LaButti K."/>
            <person name="Andreopoulos B."/>
            <person name="Lipzen A."/>
            <person name="Chen C."/>
            <person name="Yanf M."/>
            <person name="Daum C."/>
            <person name="Ng V."/>
            <person name="Clum A."/>
            <person name="Steindorff A."/>
            <person name="Ohm R."/>
            <person name="Martin F."/>
            <person name="Silar P."/>
            <person name="Natvig D."/>
            <person name="Lalanne C."/>
            <person name="Gautier V."/>
            <person name="Ament-velasquez S.L."/>
            <person name="Kruys A."/>
            <person name="Hutchinson M.I."/>
            <person name="Powell A.J."/>
            <person name="Barry K."/>
            <person name="Miller A.N."/>
            <person name="Grigoriev I.V."/>
            <person name="Debuchy R."/>
            <person name="Gladieux P."/>
            <person name="Thoren M.H."/>
            <person name="Johannesson H."/>
        </authorList>
    </citation>
    <scope>NUCLEOTIDE SEQUENCE</scope>
    <source>
        <strain evidence="9">FGSC 1904</strain>
    </source>
</reference>
<name>A0AAE0UAI0_SORBR</name>
<keyword evidence="3" id="KW-0677">Repeat</keyword>
<evidence type="ECO:0000259" key="8">
    <source>
        <dbReference type="PROSITE" id="PS50102"/>
    </source>
</evidence>
<keyword evidence="5" id="KW-0508">mRNA splicing</keyword>
<dbReference type="PANTHER" id="PTHR15608">
    <property type="entry name" value="SPLICING FACTOR U2AF-ASSOCIATED PROTEIN 2"/>
    <property type="match status" value="1"/>
</dbReference>
<proteinExistence type="inferred from homology"/>
<dbReference type="GO" id="GO:0005684">
    <property type="term" value="C:U2-type spliceosomal complex"/>
    <property type="evidence" value="ECO:0007669"/>
    <property type="project" value="TreeGrafter"/>
</dbReference>
<evidence type="ECO:0000313" key="10">
    <source>
        <dbReference type="Proteomes" id="UP001281003"/>
    </source>
</evidence>
<sequence length="429" mass="47967">MEQQVGQQAEYWTFPTEIEEFDKDERISFSKLDNKYIAVQDDGTEYEFDAGLKRWLPIIDEALIEEHQRAYITSLGDDDNNTEAGQGKKRKNYDREDSASSNNNSNNPRPPKNQKRDKKAPREPKQNTAVYVTGLPLDATADEVAELFSRKCGVIAEEIDSGRPRIKMYTDAQGNFKGDCLIVFFKPQSVDMAIMLLDDTDFRFEAPSADGTRMRVQAADMSYKKTKYDHASENNGGDNQKAGGDGTTEGSEQPYNNITNPNPSGSSNTGQGNNNQRSQQDKAKIIKKTQKLSAKLADWDDDEPSPSARLLGPAIKEAKGGKWDKVVILRHMFTLEELNEDPAALLEIKEDIREECAKLGPVTNVVLFDQEEEGIVSVKFATVEAAEACVHLMHGRAFDGRIVEAFFATGKERFRKSKNKDAGEEEGDE</sequence>
<keyword evidence="10" id="KW-1185">Reference proteome</keyword>
<keyword evidence="4 6" id="KW-0694">RNA-binding</keyword>
<dbReference type="FunFam" id="3.30.70.330:FF:000105">
    <property type="entry name" value="HIV Tat-specific factor 1 homolog"/>
    <property type="match status" value="1"/>
</dbReference>
<reference evidence="9" key="1">
    <citation type="journal article" date="2023" name="Mol. Phylogenet. Evol.">
        <title>Genome-scale phylogeny and comparative genomics of the fungal order Sordariales.</title>
        <authorList>
            <person name="Hensen N."/>
            <person name="Bonometti L."/>
            <person name="Westerberg I."/>
            <person name="Brannstrom I.O."/>
            <person name="Guillou S."/>
            <person name="Cros-Aarteil S."/>
            <person name="Calhoun S."/>
            <person name="Haridas S."/>
            <person name="Kuo A."/>
            <person name="Mondo S."/>
            <person name="Pangilinan J."/>
            <person name="Riley R."/>
            <person name="LaButti K."/>
            <person name="Andreopoulos B."/>
            <person name="Lipzen A."/>
            <person name="Chen C."/>
            <person name="Yan M."/>
            <person name="Daum C."/>
            <person name="Ng V."/>
            <person name="Clum A."/>
            <person name="Steindorff A."/>
            <person name="Ohm R.A."/>
            <person name="Martin F."/>
            <person name="Silar P."/>
            <person name="Natvig D.O."/>
            <person name="Lalanne C."/>
            <person name="Gautier V."/>
            <person name="Ament-Velasquez S.L."/>
            <person name="Kruys A."/>
            <person name="Hutchinson M.I."/>
            <person name="Powell A.J."/>
            <person name="Barry K."/>
            <person name="Miller A.N."/>
            <person name="Grigoriev I.V."/>
            <person name="Debuchy R."/>
            <person name="Gladieux P."/>
            <person name="Hiltunen Thoren M."/>
            <person name="Johannesson H."/>
        </authorList>
    </citation>
    <scope>NUCLEOTIDE SEQUENCE</scope>
    <source>
        <strain evidence="9">FGSC 1904</strain>
    </source>
</reference>
<dbReference type="GO" id="GO:0000398">
    <property type="term" value="P:mRNA splicing, via spliceosome"/>
    <property type="evidence" value="ECO:0007669"/>
    <property type="project" value="InterPro"/>
</dbReference>
<protein>
    <recommendedName>
        <fullName evidence="8">RRM domain-containing protein</fullName>
    </recommendedName>
</protein>
<dbReference type="InterPro" id="IPR034392">
    <property type="entry name" value="TatSF1-like_RRM1"/>
</dbReference>
<evidence type="ECO:0000256" key="4">
    <source>
        <dbReference type="ARBA" id="ARBA00022884"/>
    </source>
</evidence>
<dbReference type="InterPro" id="IPR000504">
    <property type="entry name" value="RRM_dom"/>
</dbReference>
<dbReference type="SUPFAM" id="SSF54928">
    <property type="entry name" value="RNA-binding domain, RBD"/>
    <property type="match status" value="2"/>
</dbReference>
<evidence type="ECO:0000256" key="6">
    <source>
        <dbReference type="PROSITE-ProRule" id="PRU00176"/>
    </source>
</evidence>
<gene>
    <name evidence="9" type="ORF">B0T20DRAFT_417719</name>
</gene>
<evidence type="ECO:0000256" key="7">
    <source>
        <dbReference type="SAM" id="MobiDB-lite"/>
    </source>
</evidence>
<dbReference type="PROSITE" id="PS50102">
    <property type="entry name" value="RRM"/>
    <property type="match status" value="1"/>
</dbReference>
<organism evidence="9 10">
    <name type="scientific">Sordaria brevicollis</name>
    <dbReference type="NCBI Taxonomy" id="83679"/>
    <lineage>
        <taxon>Eukaryota</taxon>
        <taxon>Fungi</taxon>
        <taxon>Dikarya</taxon>
        <taxon>Ascomycota</taxon>
        <taxon>Pezizomycotina</taxon>
        <taxon>Sordariomycetes</taxon>
        <taxon>Sordariomycetidae</taxon>
        <taxon>Sordariales</taxon>
        <taxon>Sordariaceae</taxon>
        <taxon>Sordaria</taxon>
    </lineage>
</organism>
<feature type="domain" description="RRM" evidence="8">
    <location>
        <begin position="128"/>
        <end position="221"/>
    </location>
</feature>
<dbReference type="AlphaFoldDB" id="A0AAE0UAI0"/>
<dbReference type="EMBL" id="JAUTDP010000009">
    <property type="protein sequence ID" value="KAK3396429.1"/>
    <property type="molecule type" value="Genomic_DNA"/>
</dbReference>
<dbReference type="Gene3D" id="3.30.70.330">
    <property type="match status" value="2"/>
</dbReference>
<dbReference type="InterPro" id="IPR035979">
    <property type="entry name" value="RBD_domain_sf"/>
</dbReference>
<comment type="caution">
    <text evidence="9">The sequence shown here is derived from an EMBL/GenBank/DDBJ whole genome shotgun (WGS) entry which is preliminary data.</text>
</comment>
<evidence type="ECO:0000256" key="2">
    <source>
        <dbReference type="ARBA" id="ARBA00022664"/>
    </source>
</evidence>
<dbReference type="InterPro" id="IPR034393">
    <property type="entry name" value="TatSF1-like"/>
</dbReference>
<evidence type="ECO:0000313" key="9">
    <source>
        <dbReference type="EMBL" id="KAK3396429.1"/>
    </source>
</evidence>
<dbReference type="InterPro" id="IPR012677">
    <property type="entry name" value="Nucleotide-bd_a/b_plait_sf"/>
</dbReference>
<dbReference type="SMART" id="SM00360">
    <property type="entry name" value="RRM"/>
    <property type="match status" value="2"/>
</dbReference>
<dbReference type="GO" id="GO:0005686">
    <property type="term" value="C:U2 snRNP"/>
    <property type="evidence" value="ECO:0007669"/>
    <property type="project" value="TreeGrafter"/>
</dbReference>
<dbReference type="Pfam" id="PF00076">
    <property type="entry name" value="RRM_1"/>
    <property type="match status" value="1"/>
</dbReference>
<evidence type="ECO:0000256" key="1">
    <source>
        <dbReference type="ARBA" id="ARBA00007747"/>
    </source>
</evidence>
<feature type="region of interest" description="Disordered" evidence="7">
    <location>
        <begin position="75"/>
        <end position="129"/>
    </location>
</feature>
<evidence type="ECO:0000256" key="3">
    <source>
        <dbReference type="ARBA" id="ARBA00022737"/>
    </source>
</evidence>
<comment type="similarity">
    <text evidence="1">Belongs to the HTATSF1 family.</text>
</comment>
<feature type="compositionally biased region" description="Low complexity" evidence="7">
    <location>
        <begin position="256"/>
        <end position="278"/>
    </location>
</feature>
<accession>A0AAE0UAI0</accession>
<feature type="region of interest" description="Disordered" evidence="7">
    <location>
        <begin position="225"/>
        <end position="282"/>
    </location>
</feature>
<dbReference type="PANTHER" id="PTHR15608:SF0">
    <property type="entry name" value="HIV TAT-SPECIFIC FACTOR 1"/>
    <property type="match status" value="1"/>
</dbReference>
<dbReference type="GO" id="GO:0003723">
    <property type="term" value="F:RNA binding"/>
    <property type="evidence" value="ECO:0007669"/>
    <property type="project" value="UniProtKB-UniRule"/>
</dbReference>
<dbReference type="Proteomes" id="UP001281003">
    <property type="component" value="Unassembled WGS sequence"/>
</dbReference>
<keyword evidence="2" id="KW-0507">mRNA processing</keyword>
<dbReference type="CDD" id="cd12285">
    <property type="entry name" value="RRM3_RBM39_like"/>
    <property type="match status" value="1"/>
</dbReference>